<evidence type="ECO:0000313" key="2">
    <source>
        <dbReference type="Proteomes" id="UP000593565"/>
    </source>
</evidence>
<sequence>MVEESLEALEIKKEAAAAALEMVAAIERDDNRTEKSTLSSQNWAIGAVAYLQALTDEGETKVGFVLRKAKLSPRPSPSIPCLELCGAVLAVELADHILDELDYNPNAVKYYCDSKVVLGYNHNEFRRFFIYVHNRVQWIRQSTSSDQWNYVPMDQNPADLVTSSVAASQLNDTKWFTGPSFLYKLPQTQEREFFEQVNPKADAEIRPCVTIFAI</sequence>
<gene>
    <name evidence="1" type="ORF">AMELA_G00078480</name>
</gene>
<dbReference type="Proteomes" id="UP000593565">
    <property type="component" value="Unassembled WGS sequence"/>
</dbReference>
<dbReference type="Pfam" id="PF05380">
    <property type="entry name" value="Peptidase_A17"/>
    <property type="match status" value="1"/>
</dbReference>
<dbReference type="PANTHER" id="PTHR47331">
    <property type="entry name" value="PHD-TYPE DOMAIN-CONTAINING PROTEIN"/>
    <property type="match status" value="1"/>
</dbReference>
<keyword evidence="2" id="KW-1185">Reference proteome</keyword>
<proteinExistence type="predicted"/>
<dbReference type="EMBL" id="JAAGNN010000006">
    <property type="protein sequence ID" value="KAF4088022.1"/>
    <property type="molecule type" value="Genomic_DNA"/>
</dbReference>
<accession>A0A7J6AYU0</accession>
<dbReference type="PANTHER" id="PTHR47331:SF6">
    <property type="entry name" value="DOUBLECORTIN DOMAIN-CONTAINING PROTEIN"/>
    <property type="match status" value="1"/>
</dbReference>
<dbReference type="InterPro" id="IPR008042">
    <property type="entry name" value="Retrotrans_Pao"/>
</dbReference>
<name>A0A7J6AYU0_AMEME</name>
<evidence type="ECO:0000313" key="1">
    <source>
        <dbReference type="EMBL" id="KAF4088022.1"/>
    </source>
</evidence>
<comment type="caution">
    <text evidence="1">The sequence shown here is derived from an EMBL/GenBank/DDBJ whole genome shotgun (WGS) entry which is preliminary data.</text>
</comment>
<organism evidence="1 2">
    <name type="scientific">Ameiurus melas</name>
    <name type="common">Black bullhead</name>
    <name type="synonym">Silurus melas</name>
    <dbReference type="NCBI Taxonomy" id="219545"/>
    <lineage>
        <taxon>Eukaryota</taxon>
        <taxon>Metazoa</taxon>
        <taxon>Chordata</taxon>
        <taxon>Craniata</taxon>
        <taxon>Vertebrata</taxon>
        <taxon>Euteleostomi</taxon>
        <taxon>Actinopterygii</taxon>
        <taxon>Neopterygii</taxon>
        <taxon>Teleostei</taxon>
        <taxon>Ostariophysi</taxon>
        <taxon>Siluriformes</taxon>
        <taxon>Ictaluridae</taxon>
        <taxon>Ameiurus</taxon>
    </lineage>
</organism>
<dbReference type="AlphaFoldDB" id="A0A7J6AYU0"/>
<reference evidence="1 2" key="1">
    <citation type="submission" date="2020-02" db="EMBL/GenBank/DDBJ databases">
        <title>A chromosome-scale genome assembly of the black bullhead catfish (Ameiurus melas).</title>
        <authorList>
            <person name="Wen M."/>
            <person name="Zham M."/>
            <person name="Cabau C."/>
            <person name="Klopp C."/>
            <person name="Donnadieu C."/>
            <person name="Roques C."/>
            <person name="Bouchez O."/>
            <person name="Lampietro C."/>
            <person name="Jouanno E."/>
            <person name="Herpin A."/>
            <person name="Louis A."/>
            <person name="Berthelot C."/>
            <person name="Parey E."/>
            <person name="Roest-Crollius H."/>
            <person name="Braasch I."/>
            <person name="Postlethwait J."/>
            <person name="Robinson-Rechavi M."/>
            <person name="Echchiki A."/>
            <person name="Begum T."/>
            <person name="Montfort J."/>
            <person name="Schartl M."/>
            <person name="Bobe J."/>
            <person name="Guiguen Y."/>
        </authorList>
    </citation>
    <scope>NUCLEOTIDE SEQUENCE [LARGE SCALE GENOMIC DNA]</scope>
    <source>
        <strain evidence="1">M_S1</strain>
        <tissue evidence="1">Blood</tissue>
    </source>
</reference>
<protein>
    <submittedName>
        <fullName evidence="1">Uncharacterized protein</fullName>
    </submittedName>
</protein>